<dbReference type="PANTHER" id="PTHR43384:SF3">
    <property type="entry name" value="AAA+ ATPASE DOMAIN-CONTAINING PROTEIN"/>
    <property type="match status" value="1"/>
</dbReference>
<evidence type="ECO:0000259" key="1">
    <source>
        <dbReference type="Pfam" id="PF01656"/>
    </source>
</evidence>
<accession>A0A923LCZ9</accession>
<dbReference type="PANTHER" id="PTHR43384">
    <property type="entry name" value="SEPTUM SITE-DETERMINING PROTEIN MIND HOMOLOG, CHLOROPLASTIC-RELATED"/>
    <property type="match status" value="1"/>
</dbReference>
<organism evidence="2 3">
    <name type="scientific">Anaerosacchariphilus hominis</name>
    <dbReference type="NCBI Taxonomy" id="2763017"/>
    <lineage>
        <taxon>Bacteria</taxon>
        <taxon>Bacillati</taxon>
        <taxon>Bacillota</taxon>
        <taxon>Clostridia</taxon>
        <taxon>Lachnospirales</taxon>
        <taxon>Lachnospiraceae</taxon>
        <taxon>Anaerosacchariphilus</taxon>
    </lineage>
</organism>
<gene>
    <name evidence="2" type="ORF">H8S44_09535</name>
</gene>
<dbReference type="Pfam" id="PF01656">
    <property type="entry name" value="CbiA"/>
    <property type="match status" value="1"/>
</dbReference>
<dbReference type="PIRSF" id="PIRSF005647">
    <property type="entry name" value="CooC"/>
    <property type="match status" value="1"/>
</dbReference>
<dbReference type="AlphaFoldDB" id="A0A923LCZ9"/>
<dbReference type="InterPro" id="IPR002586">
    <property type="entry name" value="CobQ/CobB/MinD/ParA_Nub-bd_dom"/>
</dbReference>
<keyword evidence="2" id="KW-0067">ATP-binding</keyword>
<dbReference type="GO" id="GO:0009898">
    <property type="term" value="C:cytoplasmic side of plasma membrane"/>
    <property type="evidence" value="ECO:0007669"/>
    <property type="project" value="TreeGrafter"/>
</dbReference>
<dbReference type="Gene3D" id="3.40.50.300">
    <property type="entry name" value="P-loop containing nucleotide triphosphate hydrolases"/>
    <property type="match status" value="1"/>
</dbReference>
<evidence type="ECO:0000313" key="3">
    <source>
        <dbReference type="Proteomes" id="UP000649345"/>
    </source>
</evidence>
<dbReference type="SUPFAM" id="SSF52540">
    <property type="entry name" value="P-loop containing nucleoside triphosphate hydrolases"/>
    <property type="match status" value="1"/>
</dbReference>
<proteinExistence type="predicted"/>
<dbReference type="RefSeq" id="WP_186873463.1">
    <property type="nucleotide sequence ID" value="NZ_JACOOR010000005.1"/>
</dbReference>
<dbReference type="InterPro" id="IPR027417">
    <property type="entry name" value="P-loop_NTPase"/>
</dbReference>
<dbReference type="InterPro" id="IPR014433">
    <property type="entry name" value="CooC"/>
</dbReference>
<feature type="domain" description="CobQ/CobB/MinD/ParA nucleotide binding" evidence="1">
    <location>
        <begin position="7"/>
        <end position="230"/>
    </location>
</feature>
<dbReference type="GO" id="GO:0016887">
    <property type="term" value="F:ATP hydrolysis activity"/>
    <property type="evidence" value="ECO:0007669"/>
    <property type="project" value="TreeGrafter"/>
</dbReference>
<name>A0A923LCZ9_9FIRM</name>
<dbReference type="GO" id="GO:0005829">
    <property type="term" value="C:cytosol"/>
    <property type="evidence" value="ECO:0007669"/>
    <property type="project" value="TreeGrafter"/>
</dbReference>
<comment type="caution">
    <text evidence="2">The sequence shown here is derived from an EMBL/GenBank/DDBJ whole genome shotgun (WGS) entry which is preliminary data.</text>
</comment>
<dbReference type="GO" id="GO:0051782">
    <property type="term" value="P:negative regulation of cell division"/>
    <property type="evidence" value="ECO:0007669"/>
    <property type="project" value="TreeGrafter"/>
</dbReference>
<reference evidence="2" key="1">
    <citation type="submission" date="2020-08" db="EMBL/GenBank/DDBJ databases">
        <title>Genome public.</title>
        <authorList>
            <person name="Liu C."/>
            <person name="Sun Q."/>
        </authorList>
    </citation>
    <scope>NUCLEOTIDE SEQUENCE</scope>
    <source>
        <strain evidence="2">NSJ-68</strain>
    </source>
</reference>
<protein>
    <submittedName>
        <fullName evidence="2">ATP-binding protein</fullName>
    </submittedName>
</protein>
<dbReference type="InterPro" id="IPR050625">
    <property type="entry name" value="ParA/MinD_ATPase"/>
</dbReference>
<dbReference type="Proteomes" id="UP000649345">
    <property type="component" value="Unassembled WGS sequence"/>
</dbReference>
<evidence type="ECO:0000313" key="2">
    <source>
        <dbReference type="EMBL" id="MBC5660012.1"/>
    </source>
</evidence>
<sequence length="251" mass="27751">MKISVCGKGGSGKSTIVSLLAERFAAAGKEVLIIDSDESNYGLHRHLSMENPKEFTGFLGGKEEVLKDMMLSNFTHQFFEGQWKLSDIPKGYYTEKNGIKLMVSGKIHQANEGCACAMGTVMKQFVSRLTLEENQIAILDMEAGIEHFGRGLDDEVDLILMVCDPSYESAKLAVKIGELSGRLQKPVYYVLNKVDEESRKVLEQAIGDPERILAVLPVEPELTKAALLGQKLILENSELNQAAKKICRTQI</sequence>
<keyword evidence="2" id="KW-0547">Nucleotide-binding</keyword>
<dbReference type="EMBL" id="JACOOR010000005">
    <property type="protein sequence ID" value="MBC5660012.1"/>
    <property type="molecule type" value="Genomic_DNA"/>
</dbReference>
<keyword evidence="3" id="KW-1185">Reference proteome</keyword>
<dbReference type="GO" id="GO:0005524">
    <property type="term" value="F:ATP binding"/>
    <property type="evidence" value="ECO:0007669"/>
    <property type="project" value="UniProtKB-KW"/>
</dbReference>